<dbReference type="InterPro" id="IPR045005">
    <property type="entry name" value="BPM1-6"/>
</dbReference>
<evidence type="ECO:0000256" key="2">
    <source>
        <dbReference type="ARBA" id="ARBA00010846"/>
    </source>
</evidence>
<dbReference type="OMA" id="MENTCIN"/>
<protein>
    <recommendedName>
        <fullName evidence="3">BTB domain-containing protein</fullName>
    </recommendedName>
</protein>
<feature type="domain" description="BTB" evidence="3">
    <location>
        <begin position="176"/>
        <end position="239"/>
    </location>
</feature>
<sequence length="342" mass="37636">MQNLTEVARSKNLLLKVEGHSVTTAMGDGEFHNGRREIHLRSKDHWASRYRPVTLKIVLLSEPRAGNNVKAKLGCRLVDPAGRLPPSEEKSVAHKFHRAAGDYSGTAVLTAREELEASGYLVDDAYTVQCTIVAVLREAPPPQTATAADDRRPEADVPSPDLLRHLRELLRQEKGADVMFLVSGRWFAAHKALLAARSPVFKAKLFRGMKEYVKVEDMEPAVFKALLGFVYADTVPELDRLEGEEAAAMAQHLLAGADRYGLDRLKLICEWRLSDCVTVGTAATTLALAEQHHCPQLKERCVEFIAGYLDAVLETEGYKHLEAGCPSVFTDLLKAARGSGAN</sequence>
<dbReference type="Pfam" id="PF00651">
    <property type="entry name" value="BTB"/>
    <property type="match status" value="1"/>
</dbReference>
<organism evidence="4 5">
    <name type="scientific">Setaria viridis</name>
    <name type="common">Green bristlegrass</name>
    <name type="synonym">Setaria italica subsp. viridis</name>
    <dbReference type="NCBI Taxonomy" id="4556"/>
    <lineage>
        <taxon>Eukaryota</taxon>
        <taxon>Viridiplantae</taxon>
        <taxon>Streptophyta</taxon>
        <taxon>Embryophyta</taxon>
        <taxon>Tracheophyta</taxon>
        <taxon>Spermatophyta</taxon>
        <taxon>Magnoliopsida</taxon>
        <taxon>Liliopsida</taxon>
        <taxon>Poales</taxon>
        <taxon>Poaceae</taxon>
        <taxon>PACMAD clade</taxon>
        <taxon>Panicoideae</taxon>
        <taxon>Panicodae</taxon>
        <taxon>Paniceae</taxon>
        <taxon>Cenchrinae</taxon>
        <taxon>Setaria</taxon>
    </lineage>
</organism>
<evidence type="ECO:0000313" key="5">
    <source>
        <dbReference type="Proteomes" id="UP000298652"/>
    </source>
</evidence>
<evidence type="ECO:0000313" key="4">
    <source>
        <dbReference type="EMBL" id="TKW31697.1"/>
    </source>
</evidence>
<evidence type="ECO:0000256" key="1">
    <source>
        <dbReference type="ARBA" id="ARBA00004906"/>
    </source>
</evidence>
<comment type="pathway">
    <text evidence="1">Protein modification; protein ubiquitination.</text>
</comment>
<dbReference type="SUPFAM" id="SSF49599">
    <property type="entry name" value="TRAF domain-like"/>
    <property type="match status" value="1"/>
</dbReference>
<dbReference type="Proteomes" id="UP000298652">
    <property type="component" value="Chromosome 2"/>
</dbReference>
<dbReference type="InterPro" id="IPR000210">
    <property type="entry name" value="BTB/POZ_dom"/>
</dbReference>
<dbReference type="EMBL" id="CM016553">
    <property type="protein sequence ID" value="TKW31697.1"/>
    <property type="molecule type" value="Genomic_DNA"/>
</dbReference>
<dbReference type="AlphaFoldDB" id="A0A4U6W2N9"/>
<gene>
    <name evidence="4" type="ORF">SEVIR_2G122400v2</name>
</gene>
<keyword evidence="5" id="KW-1185">Reference proteome</keyword>
<dbReference type="SUPFAM" id="SSF54695">
    <property type="entry name" value="POZ domain"/>
    <property type="match status" value="1"/>
</dbReference>
<dbReference type="GO" id="GO:0016567">
    <property type="term" value="P:protein ubiquitination"/>
    <property type="evidence" value="ECO:0007669"/>
    <property type="project" value="InterPro"/>
</dbReference>
<dbReference type="PROSITE" id="PS50097">
    <property type="entry name" value="BTB"/>
    <property type="match status" value="1"/>
</dbReference>
<accession>A0A4U6W2N9</accession>
<dbReference type="Pfam" id="PF24570">
    <property type="entry name" value="BACK_BPM_SPOP"/>
    <property type="match status" value="1"/>
</dbReference>
<dbReference type="PANTHER" id="PTHR26379">
    <property type="entry name" value="BTB/POZ AND MATH DOMAIN-CONTAINING PROTEIN 1"/>
    <property type="match status" value="1"/>
</dbReference>
<dbReference type="Gene3D" id="1.25.40.420">
    <property type="match status" value="1"/>
</dbReference>
<dbReference type="CDD" id="cd00121">
    <property type="entry name" value="MATH"/>
    <property type="match status" value="1"/>
</dbReference>
<dbReference type="InterPro" id="IPR008974">
    <property type="entry name" value="TRAF-like"/>
</dbReference>
<reference evidence="4" key="1">
    <citation type="submission" date="2019-03" db="EMBL/GenBank/DDBJ databases">
        <title>WGS assembly of Setaria viridis.</title>
        <authorList>
            <person name="Huang P."/>
            <person name="Jenkins J."/>
            <person name="Grimwood J."/>
            <person name="Barry K."/>
            <person name="Healey A."/>
            <person name="Mamidi S."/>
            <person name="Sreedasyam A."/>
            <person name="Shu S."/>
            <person name="Feldman M."/>
            <person name="Wu J."/>
            <person name="Yu Y."/>
            <person name="Chen C."/>
            <person name="Johnson J."/>
            <person name="Rokhsar D."/>
            <person name="Baxter I."/>
            <person name="Schmutz J."/>
            <person name="Brutnell T."/>
            <person name="Kellogg E."/>
        </authorList>
    </citation>
    <scope>NUCLEOTIDE SEQUENCE [LARGE SCALE GENOMIC DNA]</scope>
</reference>
<dbReference type="InterPro" id="IPR011333">
    <property type="entry name" value="SKP1/BTB/POZ_sf"/>
</dbReference>
<comment type="similarity">
    <text evidence="2">Belongs to the Tdpoz family.</text>
</comment>
<name>A0A4U6W2N9_SETVI</name>
<dbReference type="InterPro" id="IPR002083">
    <property type="entry name" value="MATH/TRAF_dom"/>
</dbReference>
<dbReference type="SMART" id="SM00225">
    <property type="entry name" value="BTB"/>
    <property type="match status" value="1"/>
</dbReference>
<dbReference type="InterPro" id="IPR056423">
    <property type="entry name" value="BACK_BPM_SPOP"/>
</dbReference>
<dbReference type="Gene3D" id="3.30.710.10">
    <property type="entry name" value="Potassium Channel Kv1.1, Chain A"/>
    <property type="match status" value="1"/>
</dbReference>
<dbReference type="PANTHER" id="PTHR26379:SF514">
    <property type="entry name" value="OS06G0668400 PROTEIN"/>
    <property type="match status" value="1"/>
</dbReference>
<evidence type="ECO:0000259" key="3">
    <source>
        <dbReference type="PROSITE" id="PS50097"/>
    </source>
</evidence>
<proteinExistence type="inferred from homology"/>
<dbReference type="Gramene" id="TKW31697">
    <property type="protein sequence ID" value="TKW31697"/>
    <property type="gene ID" value="SEVIR_2G122400v2"/>
</dbReference>
<dbReference type="Gene3D" id="2.60.210.10">
    <property type="entry name" value="Apoptosis, Tumor Necrosis Factor Receptor Associated Protein 2, Chain A"/>
    <property type="match status" value="1"/>
</dbReference>